<dbReference type="EMBL" id="CP149822">
    <property type="protein sequence ID" value="WZN41112.1"/>
    <property type="molecule type" value="Genomic_DNA"/>
</dbReference>
<name>A0ABZ2YP00_9BACT</name>
<protein>
    <submittedName>
        <fullName evidence="1">Uncharacterized protein</fullName>
    </submittedName>
</protein>
<organism evidence="1 2">
    <name type="scientific">Chitinophaga pollutisoli</name>
    <dbReference type="NCBI Taxonomy" id="3133966"/>
    <lineage>
        <taxon>Bacteria</taxon>
        <taxon>Pseudomonadati</taxon>
        <taxon>Bacteroidota</taxon>
        <taxon>Chitinophagia</taxon>
        <taxon>Chitinophagales</taxon>
        <taxon>Chitinophagaceae</taxon>
        <taxon>Chitinophaga</taxon>
    </lineage>
</organism>
<keyword evidence="2" id="KW-1185">Reference proteome</keyword>
<dbReference type="RefSeq" id="WP_341835971.1">
    <property type="nucleotide sequence ID" value="NZ_CP149822.1"/>
</dbReference>
<evidence type="ECO:0000313" key="1">
    <source>
        <dbReference type="EMBL" id="WZN41112.1"/>
    </source>
</evidence>
<sequence length="59" mass="7147">MSEKKKNDQQTARQIVLVFADETERLRRDIYRSDIEKLQLFTQMLRTNNLLKKVKVTHK</sequence>
<dbReference type="Proteomes" id="UP001485459">
    <property type="component" value="Chromosome"/>
</dbReference>
<accession>A0ABZ2YP00</accession>
<gene>
    <name evidence="1" type="ORF">WJU16_24420</name>
</gene>
<reference evidence="2" key="1">
    <citation type="submission" date="2024-03" db="EMBL/GenBank/DDBJ databases">
        <title>Chitinophaga horti sp. nov., isolated from garden soil.</title>
        <authorList>
            <person name="Lee D.S."/>
            <person name="Han D.M."/>
            <person name="Baek J.H."/>
            <person name="Choi D.G."/>
            <person name="Jeon J.H."/>
            <person name="Jeon C.O."/>
        </authorList>
    </citation>
    <scope>NUCLEOTIDE SEQUENCE [LARGE SCALE GENOMIC DNA]</scope>
    <source>
        <strain evidence="2">GPA1</strain>
    </source>
</reference>
<proteinExistence type="predicted"/>
<evidence type="ECO:0000313" key="2">
    <source>
        <dbReference type="Proteomes" id="UP001485459"/>
    </source>
</evidence>